<evidence type="ECO:0000256" key="1">
    <source>
        <dbReference type="PROSITE-ProRule" id="PRU00176"/>
    </source>
</evidence>
<reference evidence="4" key="1">
    <citation type="journal article" date="2005" name="Nature">
        <title>The genome of the protist parasite Entamoeba histolytica.</title>
        <authorList>
            <person name="Loftus B."/>
            <person name="Anderson I."/>
            <person name="Davies R."/>
            <person name="Alsmark U.C."/>
            <person name="Samuelson J."/>
            <person name="Amedeo P."/>
            <person name="Roncaglia P."/>
            <person name="Berriman M."/>
            <person name="Hirt R.P."/>
            <person name="Mann B.J."/>
            <person name="Nozaki T."/>
            <person name="Suh B."/>
            <person name="Pop M."/>
            <person name="Duchene M."/>
            <person name="Ackers J."/>
            <person name="Tannich E."/>
            <person name="Leippe M."/>
            <person name="Hofer M."/>
            <person name="Bruchhaus I."/>
            <person name="Willhoeft U."/>
            <person name="Bhattacharya A."/>
            <person name="Chillingworth T."/>
            <person name="Churcher C."/>
            <person name="Hance Z."/>
            <person name="Harris B."/>
            <person name="Harris D."/>
            <person name="Jagels K."/>
            <person name="Moule S."/>
            <person name="Mungall K."/>
            <person name="Ormond D."/>
            <person name="Squares R."/>
            <person name="Whitehead S."/>
            <person name="Quail M.A."/>
            <person name="Rabbinowitsch E."/>
            <person name="Norbertczak H."/>
            <person name="Price C."/>
            <person name="Wang Z."/>
            <person name="Guillen N."/>
            <person name="Gilchrist C."/>
            <person name="Stroup S.E."/>
            <person name="Bhattacharya S."/>
            <person name="Lohia A."/>
            <person name="Foster P.G."/>
            <person name="Sicheritz-Ponten T."/>
            <person name="Weber C."/>
            <person name="Singh U."/>
            <person name="Mukherjee C."/>
            <person name="El-Sayed N.M."/>
            <person name="Petri W.A.Jr."/>
            <person name="Clark C.G."/>
            <person name="Embley T.M."/>
            <person name="Barrell B."/>
            <person name="Fraser C.M."/>
            <person name="Hall N."/>
        </authorList>
    </citation>
    <scope>NUCLEOTIDE SEQUENCE [LARGE SCALE GENOMIC DNA]</scope>
    <source>
        <strain evidence="4">HM-1:IMSS</strain>
    </source>
</reference>
<dbReference type="Pfam" id="PF13893">
    <property type="entry name" value="RRM_5"/>
    <property type="match status" value="1"/>
</dbReference>
<dbReference type="STRING" id="5759.C4LZ89"/>
<dbReference type="VEuPathDB" id="AmoebaDB:EHI_000260"/>
<proteinExistence type="predicted"/>
<name>C4LZ89_ENTH1</name>
<dbReference type="SUPFAM" id="SSF54928">
    <property type="entry name" value="RNA-binding domain, RBD"/>
    <property type="match status" value="2"/>
</dbReference>
<dbReference type="GeneID" id="3407056"/>
<dbReference type="RefSeq" id="XP_652745.2">
    <property type="nucleotide sequence ID" value="XM_647653.2"/>
</dbReference>
<reference evidence="4" key="2">
    <citation type="submission" date="2007-03" db="EMBL/GenBank/DDBJ databases">
        <authorList>
            <person name="Lorenzi H."/>
            <person name="Amedeo P."/>
            <person name="Inman J."/>
            <person name="Schobel S."/>
            <person name="Caler E."/>
        </authorList>
    </citation>
    <scope>GENOME REANNOTATION</scope>
    <source>
        <strain evidence="4">HM-1:IMSS</strain>
    </source>
</reference>
<keyword evidence="5" id="KW-1185">Reference proteome</keyword>
<dbReference type="Proteomes" id="UP000001926">
    <property type="component" value="Partially assembled WGS sequence"/>
</dbReference>
<keyword evidence="1" id="KW-0694">RNA-binding</keyword>
<dbReference type="EMBL" id="DS571186">
    <property type="protein sequence ID" value="EAL47359.2"/>
    <property type="molecule type" value="Genomic_DNA"/>
</dbReference>
<dbReference type="OrthoDB" id="302770at2759"/>
<accession>C4LZ89</accession>
<dbReference type="InterPro" id="IPR000504">
    <property type="entry name" value="RRM_dom"/>
</dbReference>
<evidence type="ECO:0000256" key="2">
    <source>
        <dbReference type="SAM" id="MobiDB-lite"/>
    </source>
</evidence>
<dbReference type="KEGG" id="ehi:EHI_000260"/>
<dbReference type="SMART" id="SM00360">
    <property type="entry name" value="RRM"/>
    <property type="match status" value="2"/>
</dbReference>
<gene>
    <name evidence="4" type="ORF">EHI_000260</name>
</gene>
<dbReference type="HOGENOM" id="CLU_551467_0_0_1"/>
<dbReference type="OMA" id="KDEDDIC"/>
<dbReference type="PROSITE" id="PS50102">
    <property type="entry name" value="RRM"/>
    <property type="match status" value="1"/>
</dbReference>
<evidence type="ECO:0000259" key="3">
    <source>
        <dbReference type="PROSITE" id="PS50102"/>
    </source>
</evidence>
<dbReference type="PANTHER" id="PTHR15592">
    <property type="entry name" value="MATRIN 3/NUCLEAR PROTEIN 220-RELATED"/>
    <property type="match status" value="1"/>
</dbReference>
<feature type="compositionally biased region" description="Polar residues" evidence="2">
    <location>
        <begin position="456"/>
        <end position="476"/>
    </location>
</feature>
<dbReference type="GO" id="GO:0003723">
    <property type="term" value="F:RNA binding"/>
    <property type="evidence" value="ECO:0007669"/>
    <property type="project" value="UniProtKB-UniRule"/>
</dbReference>
<feature type="compositionally biased region" description="Low complexity" evidence="2">
    <location>
        <begin position="423"/>
        <end position="455"/>
    </location>
</feature>
<evidence type="ECO:0000313" key="5">
    <source>
        <dbReference type="Proteomes" id="UP000001926"/>
    </source>
</evidence>
<dbReference type="InterPro" id="IPR012677">
    <property type="entry name" value="Nucleotide-bd_a/b_plait_sf"/>
</dbReference>
<dbReference type="Gene3D" id="3.30.70.330">
    <property type="match status" value="2"/>
</dbReference>
<protein>
    <submittedName>
        <fullName evidence="4">RNA recognition motif domain containing protein</fullName>
    </submittedName>
</protein>
<feature type="compositionally biased region" description="Pro residues" evidence="2">
    <location>
        <begin position="311"/>
        <end position="422"/>
    </location>
</feature>
<organism evidence="4 5">
    <name type="scientific">Entamoeba histolytica (strain ATCC 30459 / HM-1:IMSS / ABRM)</name>
    <dbReference type="NCBI Taxonomy" id="294381"/>
    <lineage>
        <taxon>Eukaryota</taxon>
        <taxon>Amoebozoa</taxon>
        <taxon>Evosea</taxon>
        <taxon>Archamoebae</taxon>
        <taxon>Mastigamoebida</taxon>
        <taxon>Entamoebidae</taxon>
        <taxon>Entamoeba</taxon>
    </lineage>
</organism>
<dbReference type="InterPro" id="IPR035979">
    <property type="entry name" value="RBD_domain_sf"/>
</dbReference>
<dbReference type="AlphaFoldDB" id="C4LZ89"/>
<dbReference type="VEuPathDB" id="AmoebaDB:KM1_108070"/>
<dbReference type="VEuPathDB" id="AmoebaDB:EHI5A_216780"/>
<dbReference type="InParanoid" id="C4LZ89"/>
<feature type="domain" description="RRM" evidence="3">
    <location>
        <begin position="114"/>
        <end position="189"/>
    </location>
</feature>
<evidence type="ECO:0000313" key="4">
    <source>
        <dbReference type="EMBL" id="EAL47359.2"/>
    </source>
</evidence>
<feature type="region of interest" description="Disordered" evidence="2">
    <location>
        <begin position="286"/>
        <end position="495"/>
    </location>
</feature>
<dbReference type="VEuPathDB" id="AmoebaDB:KM1_259120"/>
<sequence length="495" mass="54938">MPNPTVFIAFQQPIKKAIVCNDLYDSVIRFGKIQRIICMNSHRPDMPHSLIEFESPESSNKCIEYLKTNPLPILNYKCRAEVSNAESLNVKTESPQAHDYTISPRFGHEAPITRVLLVNELPRYVTPQSPFHFYNLFSLYGSIIKVNVLSEKRTAMIEYSSIEDTINAYQNLSNVKFFGSRLIVKHSKHDSVAAPPGIWCKYFQPSKLLLHSTAPKCSCIRSGVFAFKTTQDAVICVSILNNKNENGILLKLAFVSEPPQVSPSNIKYGYSQPHPMSRMSANQPILPAQPITPFQPMLLPQTIPSQNLPPQSLPPQNLPPQSLPPQSLPPQSLPPQSLPPQSLPPQSLPPQSLPPQSLPPQSLPPQSLPPQSLPPQSLPPQSLPPQSLPPQSLPPQSLPPQSLPPQSLPPQSLPPQSLPPQNIPSQNIPSQSVSSQSLPSQSLPPQNLPFQQSQLTNPYSSYKLESQNNNQPYSLNETETTKPIKPPTHYYNYSQ</sequence>